<feature type="region of interest" description="Disordered" evidence="1">
    <location>
        <begin position="497"/>
        <end position="540"/>
    </location>
</feature>
<name>A0AAV6ZYK7_ENGPU</name>
<organism evidence="3 4">
    <name type="scientific">Engystomops pustulosus</name>
    <name type="common">Tungara frog</name>
    <name type="synonym">Physalaemus pustulosus</name>
    <dbReference type="NCBI Taxonomy" id="76066"/>
    <lineage>
        <taxon>Eukaryota</taxon>
        <taxon>Metazoa</taxon>
        <taxon>Chordata</taxon>
        <taxon>Craniata</taxon>
        <taxon>Vertebrata</taxon>
        <taxon>Euteleostomi</taxon>
        <taxon>Amphibia</taxon>
        <taxon>Batrachia</taxon>
        <taxon>Anura</taxon>
        <taxon>Neobatrachia</taxon>
        <taxon>Hyloidea</taxon>
        <taxon>Leptodactylidae</taxon>
        <taxon>Leiuperinae</taxon>
        <taxon>Engystomops</taxon>
    </lineage>
</organism>
<accession>A0AAV6ZYK7</accession>
<dbReference type="GO" id="GO:0070886">
    <property type="term" value="P:positive regulation of calcineurin-NFAT signaling cascade"/>
    <property type="evidence" value="ECO:0007669"/>
    <property type="project" value="TreeGrafter"/>
</dbReference>
<proteinExistence type="predicted"/>
<feature type="region of interest" description="Disordered" evidence="1">
    <location>
        <begin position="215"/>
        <end position="238"/>
    </location>
</feature>
<feature type="compositionally biased region" description="Basic and acidic residues" evidence="1">
    <location>
        <begin position="526"/>
        <end position="540"/>
    </location>
</feature>
<dbReference type="PANTHER" id="PTHR33775">
    <property type="entry name" value="CARDIAC-ENRICHED FHL2-INTERACTING PROTEIN-RELATED"/>
    <property type="match status" value="1"/>
</dbReference>
<sequence>MLRYKKHKRQADGLATSGTQMDDTDREVSSFTDRAFRSLCVAEEELFNDVPHLPSPIRGMPLSTKYHLGIFNLSVRKTQPLAQLPTTPRQRGKWAPTFQPLLNYTKVGLTDVKTNNTKLCAPVPRGYKQRSKVSSLIKTFDNIENEIPDDSPLHARLLAPKGSQRDTEESPVSEIVERIDGSESLLESIHPDDSHVNESQLLYRRTAREVFLESQTDINPRLSRSPAMSPGSPLGDQVKKVVKQRDSLRRTAFLHSEHSAFKTWSDINRRTGGGDESDSSIPGTPPIPRSATPCSPLLQRALPGMKTRDGGQELGWASPASSLASSYDANQMLRTVPPLPIRKNTKQNRDTSHKTARTPLNARNQDGMKIYEGQSSTKEQVNWMNKENNGKSPEQFNPGNTPDKETDVNNAPQTFIKQKDEDQGNITSTQQLETSEATSNKEVKESEKDMPPPGRIKTLIQQIEKEVTKELAPVQILEKKGSNRDVSKDEPIVPTVLEKSSLNSNTNSNDIIPPWRKTKSSNTSAPEKKNPSTNVIRREAVQSQENIPVCKEDIIEEKPSFSISNLLTPVIRRKNIHEALEDDFEISPPVSINAKDQDERESSLYQKRNDYKSKATRLLFNLKDMRKRVKSMYNPATTSRNGYENILLPDVKLPEDTTSNNHLAEVKKLPSETESTNQTHFAENVQRSKESEIESDFAGNGSENYLSLSPMDQSTALQNGDILIEKVLNCTHEENAPSARLSPTENQIRREMNYPSLNLCSKEDPYMQDSLTCLKNPEVHPLPIIENAKEETRPDACEDVVSSQPLDVLETSVENVLTQTAQGFSSHEIESQFDVENDESEKQVVENDETKDVLQYFAVNSNDLDNEIESNEKFQVLESQIEKEKGEEKLKVEEPRAESECAEEIRRPPSITPFKPNLFHLKDNKIKSSPVTKSVRPRLYRSLSEDCLVFSKLEESNFPWRAGDLRNTRECNGMSTDILNTRNIEVTKVNNHQKHKMISPASEPPKPEAIRCNQIKNTQEKVKNPTWKDLYHDSARKRAETKESDTIRMTKDNQSKNSPSLEESFFHPVETCVSEVTGPSPECNTLILHNVNESLNELVNGEHISSPLINHESINYSPIDNGLLQFEDSVGFAEDIACSTITSPVSESVTCSIVASPTSINTQSSGFTTALSAFDDVPSPPSKSLNITNGKFNFPLPERVNPTDSEPKSIDLPKPERASISESQKMYAKPPAVPPKTEKALRRAKRLTKKRRKTEIPQRIPEGDFKESDIVPDVPTPGNVTPTPVIPQSHHKLISCPSRTLDDEDLISEVSTPSLPPTQRKLLQDPDSGQYFMVDIPVCLRIKTFYDPETGKYLQMSLPSSERQSPAFEMSNSPCMMYQGLTPVPVSSIISLKGASKALNHDNVNTSLWNDRGEVPLKMHHFLPCDANGHRMTDTPLSMDRITSRSSDIISMKDIDDFAMEAVS</sequence>
<evidence type="ECO:0000256" key="1">
    <source>
        <dbReference type="SAM" id="MobiDB-lite"/>
    </source>
</evidence>
<dbReference type="Proteomes" id="UP000824782">
    <property type="component" value="Unassembled WGS sequence"/>
</dbReference>
<feature type="domain" description="DUF4585" evidence="2">
    <location>
        <begin position="1316"/>
        <end position="1381"/>
    </location>
</feature>
<dbReference type="InterPro" id="IPR052303">
    <property type="entry name" value="CEFIP"/>
</dbReference>
<comment type="caution">
    <text evidence="3">The sequence shown here is derived from an EMBL/GenBank/DDBJ whole genome shotgun (WGS) entry which is preliminary data.</text>
</comment>
<gene>
    <name evidence="3" type="ORF">GDO81_004621</name>
</gene>
<protein>
    <recommendedName>
        <fullName evidence="2">DUF4585 domain-containing protein</fullName>
    </recommendedName>
</protein>
<feature type="region of interest" description="Disordered" evidence="1">
    <location>
        <begin position="1184"/>
        <end position="1270"/>
    </location>
</feature>
<keyword evidence="4" id="KW-1185">Reference proteome</keyword>
<evidence type="ECO:0000259" key="2">
    <source>
        <dbReference type="Pfam" id="PF15232"/>
    </source>
</evidence>
<dbReference type="Pfam" id="PF15232">
    <property type="entry name" value="DUF4585"/>
    <property type="match status" value="1"/>
</dbReference>
<feature type="compositionally biased region" description="Basic and acidic residues" evidence="1">
    <location>
        <begin position="1205"/>
        <end position="1219"/>
    </location>
</feature>
<feature type="region of interest" description="Disordered" evidence="1">
    <location>
        <begin position="1"/>
        <end position="26"/>
    </location>
</feature>
<dbReference type="GO" id="GO:0030018">
    <property type="term" value="C:Z disc"/>
    <property type="evidence" value="ECO:0007669"/>
    <property type="project" value="TreeGrafter"/>
</dbReference>
<feature type="region of interest" description="Disordered" evidence="1">
    <location>
        <begin position="668"/>
        <end position="702"/>
    </location>
</feature>
<feature type="compositionally biased region" description="Polar residues" evidence="1">
    <location>
        <begin position="424"/>
        <end position="438"/>
    </location>
</feature>
<dbReference type="InterPro" id="IPR027838">
    <property type="entry name" value="DUF4585"/>
</dbReference>
<dbReference type="EMBL" id="WNYA01000011">
    <property type="protein sequence ID" value="KAG8552644.1"/>
    <property type="molecule type" value="Genomic_DNA"/>
</dbReference>
<feature type="compositionally biased region" description="Basic residues" evidence="1">
    <location>
        <begin position="1242"/>
        <end position="1253"/>
    </location>
</feature>
<evidence type="ECO:0000313" key="4">
    <source>
        <dbReference type="Proteomes" id="UP000824782"/>
    </source>
</evidence>
<dbReference type="PANTHER" id="PTHR33775:SF2">
    <property type="entry name" value="CARDIAC-ENRICHED FHL2-INTERACTING PROTEIN"/>
    <property type="match status" value="1"/>
</dbReference>
<feature type="compositionally biased region" description="Polar residues" evidence="1">
    <location>
        <begin position="672"/>
        <end position="681"/>
    </location>
</feature>
<feature type="compositionally biased region" description="Basic and acidic residues" evidence="1">
    <location>
        <begin position="439"/>
        <end position="450"/>
    </location>
</feature>
<feature type="compositionally biased region" description="Polar residues" evidence="1">
    <location>
        <begin position="373"/>
        <end position="400"/>
    </location>
</feature>
<feature type="region of interest" description="Disordered" evidence="1">
    <location>
        <begin position="335"/>
        <end position="455"/>
    </location>
</feature>
<evidence type="ECO:0000313" key="3">
    <source>
        <dbReference type="EMBL" id="KAG8552644.1"/>
    </source>
</evidence>
<reference evidence="3" key="1">
    <citation type="thesis" date="2020" institute="ProQuest LLC" country="789 East Eisenhower Parkway, Ann Arbor, MI, USA">
        <title>Comparative Genomics and Chromosome Evolution.</title>
        <authorList>
            <person name="Mudd A.B."/>
        </authorList>
    </citation>
    <scope>NUCLEOTIDE SEQUENCE</scope>
    <source>
        <strain evidence="3">237g6f4</strain>
        <tissue evidence="3">Blood</tissue>
    </source>
</reference>
<feature type="region of interest" description="Disordered" evidence="1">
    <location>
        <begin position="265"/>
        <end position="317"/>
    </location>
</feature>
<feature type="compositionally biased region" description="Polar residues" evidence="1">
    <location>
        <begin position="498"/>
        <end position="510"/>
    </location>
</feature>